<dbReference type="AlphaFoldDB" id="A0A9Q9MY17"/>
<dbReference type="InterPro" id="IPR001387">
    <property type="entry name" value="Cro/C1-type_HTH"/>
</dbReference>
<sequence>MKSIHDIRRENLKDLITTDFGGVQSRLSERMGIQSNLVNRWVNGKKVIGDASARKIETAARRQTNWLDVDHKLSTLDDVDDVAFSDVREIVVHNLKQWMSNNQELSSQQRLADASGVSQPSINRILRNEVSANVAHLEAIATAFGRKTYELLLPQDGRAAIKYDHEQFALLPQGEKEKIESFIDFVIEQHGKSKS</sequence>
<dbReference type="CDD" id="cd00093">
    <property type="entry name" value="HTH_XRE"/>
    <property type="match status" value="1"/>
</dbReference>
<dbReference type="SMART" id="SM00530">
    <property type="entry name" value="HTH_XRE"/>
    <property type="match status" value="2"/>
</dbReference>
<dbReference type="Gene3D" id="1.10.260.40">
    <property type="entry name" value="lambda repressor-like DNA-binding domains"/>
    <property type="match status" value="1"/>
</dbReference>
<evidence type="ECO:0000259" key="1">
    <source>
        <dbReference type="PROSITE" id="PS50943"/>
    </source>
</evidence>
<dbReference type="Pfam" id="PF01381">
    <property type="entry name" value="HTH_3"/>
    <property type="match status" value="1"/>
</dbReference>
<organism evidence="2 3">
    <name type="scientific">Raoultella ornithinolytica</name>
    <name type="common">Klebsiella ornithinolytica</name>
    <dbReference type="NCBI Taxonomy" id="54291"/>
    <lineage>
        <taxon>Bacteria</taxon>
        <taxon>Pseudomonadati</taxon>
        <taxon>Pseudomonadota</taxon>
        <taxon>Gammaproteobacteria</taxon>
        <taxon>Enterobacterales</taxon>
        <taxon>Enterobacteriaceae</taxon>
        <taxon>Klebsiella/Raoultella group</taxon>
        <taxon>Raoultella</taxon>
    </lineage>
</organism>
<gene>
    <name evidence="2" type="ORF">N2J37_06830</name>
</gene>
<name>A0A9Q9MY17_RAOOR</name>
<protein>
    <submittedName>
        <fullName evidence="2">Helix-turn-helix domain-containing protein</fullName>
    </submittedName>
</protein>
<dbReference type="SUPFAM" id="SSF47413">
    <property type="entry name" value="lambda repressor-like DNA-binding domains"/>
    <property type="match status" value="1"/>
</dbReference>
<proteinExistence type="predicted"/>
<accession>A0A9Q9MY17</accession>
<evidence type="ECO:0000313" key="3">
    <source>
        <dbReference type="Proteomes" id="UP001064206"/>
    </source>
</evidence>
<feature type="domain" description="HTH cro/C1-type" evidence="1">
    <location>
        <begin position="107"/>
        <end position="151"/>
    </location>
</feature>
<dbReference type="InterPro" id="IPR010982">
    <property type="entry name" value="Lambda_DNA-bd_dom_sf"/>
</dbReference>
<reference evidence="2" key="1">
    <citation type="submission" date="2022-09" db="EMBL/GenBank/DDBJ databases">
        <title>Multidrug resistance Raoultella ornithinolytica Strain MQB_Silv_108.</title>
        <authorList>
            <person name="Quintela-Baluja M."/>
        </authorList>
    </citation>
    <scope>NUCLEOTIDE SEQUENCE</scope>
    <source>
        <strain evidence="2">MQB_Silv_108</strain>
    </source>
</reference>
<dbReference type="PROSITE" id="PS50943">
    <property type="entry name" value="HTH_CROC1"/>
    <property type="match status" value="1"/>
</dbReference>
<dbReference type="EMBL" id="CP104450">
    <property type="protein sequence ID" value="UXE39459.1"/>
    <property type="molecule type" value="Genomic_DNA"/>
</dbReference>
<dbReference type="GO" id="GO:0003677">
    <property type="term" value="F:DNA binding"/>
    <property type="evidence" value="ECO:0007669"/>
    <property type="project" value="InterPro"/>
</dbReference>
<dbReference type="Proteomes" id="UP001064206">
    <property type="component" value="Chromosome"/>
</dbReference>
<dbReference type="RefSeq" id="WP_260990541.1">
    <property type="nucleotide sequence ID" value="NZ_CP104450.1"/>
</dbReference>
<evidence type="ECO:0000313" key="2">
    <source>
        <dbReference type="EMBL" id="UXE39459.1"/>
    </source>
</evidence>